<evidence type="ECO:0000313" key="2">
    <source>
        <dbReference type="EMBL" id="GHE43463.1"/>
    </source>
</evidence>
<dbReference type="GO" id="GO:0030639">
    <property type="term" value="P:polyketide biosynthetic process"/>
    <property type="evidence" value="ECO:0007669"/>
    <property type="project" value="TreeGrafter"/>
</dbReference>
<comment type="caution">
    <text evidence="2">The sequence shown here is derived from an EMBL/GenBank/DDBJ whole genome shotgun (WGS) entry which is preliminary data.</text>
</comment>
<dbReference type="EMBL" id="BNBT01000010">
    <property type="protein sequence ID" value="GHE43463.1"/>
    <property type="molecule type" value="Genomic_DNA"/>
</dbReference>
<keyword evidence="1" id="KW-0808">Transferase</keyword>
<dbReference type="SUPFAM" id="SSF53901">
    <property type="entry name" value="Thiolase-like"/>
    <property type="match status" value="2"/>
</dbReference>
<dbReference type="InterPro" id="IPR016039">
    <property type="entry name" value="Thiolase-like"/>
</dbReference>
<reference evidence="2" key="2">
    <citation type="submission" date="2020-09" db="EMBL/GenBank/DDBJ databases">
        <authorList>
            <person name="Sun Q."/>
            <person name="Ohkuma M."/>
        </authorList>
    </citation>
    <scope>NUCLEOTIDE SEQUENCE</scope>
    <source>
        <strain evidence="2">JCM 4784</strain>
    </source>
</reference>
<dbReference type="GO" id="GO:0016747">
    <property type="term" value="F:acyltransferase activity, transferring groups other than amino-acyl groups"/>
    <property type="evidence" value="ECO:0007669"/>
    <property type="project" value="InterPro"/>
</dbReference>
<dbReference type="InterPro" id="IPR011141">
    <property type="entry name" value="Polyketide_synthase_type-III"/>
</dbReference>
<organism evidence="2 3">
    <name type="scientific">Streptomyces longispororuber</name>
    <dbReference type="NCBI Taxonomy" id="68230"/>
    <lineage>
        <taxon>Bacteria</taxon>
        <taxon>Bacillati</taxon>
        <taxon>Actinomycetota</taxon>
        <taxon>Actinomycetes</taxon>
        <taxon>Kitasatosporales</taxon>
        <taxon>Streptomycetaceae</taxon>
        <taxon>Streptomyces</taxon>
    </lineage>
</organism>
<accession>A0A918ZAL2</accession>
<dbReference type="AlphaFoldDB" id="A0A918ZAL2"/>
<dbReference type="PANTHER" id="PTHR11877">
    <property type="entry name" value="HYDROXYMETHYLGLUTARYL-COA SYNTHASE"/>
    <property type="match status" value="1"/>
</dbReference>
<name>A0A918ZAL2_9ACTN</name>
<evidence type="ECO:0000256" key="1">
    <source>
        <dbReference type="ARBA" id="ARBA00022679"/>
    </source>
</evidence>
<dbReference type="Proteomes" id="UP000608024">
    <property type="component" value="Unassembled WGS sequence"/>
</dbReference>
<keyword evidence="3" id="KW-1185">Reference proteome</keyword>
<gene>
    <name evidence="2" type="ORF">GCM10018785_11260</name>
</gene>
<dbReference type="RefSeq" id="WP_190134704.1">
    <property type="nucleotide sequence ID" value="NZ_BNBT01000010.1"/>
</dbReference>
<dbReference type="PANTHER" id="PTHR11877:SF46">
    <property type="entry name" value="TYPE III POLYKETIDE SYNTHASE A"/>
    <property type="match status" value="1"/>
</dbReference>
<evidence type="ECO:0000313" key="3">
    <source>
        <dbReference type="Proteomes" id="UP000608024"/>
    </source>
</evidence>
<sequence>MQTFIGPPGIARGEHEMTTDDVVEALRTLHPRSAHHPDLRTAAQAVAGQRRRRVHPLRSECATKPYPAEERYRDRRALMEQAGRRALEGADMAAQDIAGLVVVQDPSPTETDQHHLDRDLVLTLGLPATTARVPLTGMAGCGVVHALAVAADMAGVGRPALVVAGEVHQPLHTVDTGAVSATSLVRQLMAGDGAAAVVVTREPFAVPGLAIEDTWQYARHAAPPRGEGSAHRVADHPGLSALPWLRPGRTLPEFALVHPGGPDPLRSLSRTAPLPRRALETSYTCMATEGDLGGASVLQMLARLHRNPPAVNTPGLLLGLAPGDLAAACRVRWTRRAPARGPEPYGTAGRPAAG</sequence>
<proteinExistence type="predicted"/>
<dbReference type="Gene3D" id="3.40.47.10">
    <property type="match status" value="2"/>
</dbReference>
<reference evidence="2" key="1">
    <citation type="journal article" date="2014" name="Int. J. Syst. Evol. Microbiol.">
        <title>Complete genome sequence of Corynebacterium casei LMG S-19264T (=DSM 44701T), isolated from a smear-ripened cheese.</title>
        <authorList>
            <consortium name="US DOE Joint Genome Institute (JGI-PGF)"/>
            <person name="Walter F."/>
            <person name="Albersmeier A."/>
            <person name="Kalinowski J."/>
            <person name="Ruckert C."/>
        </authorList>
    </citation>
    <scope>NUCLEOTIDE SEQUENCE</scope>
    <source>
        <strain evidence="2">JCM 4784</strain>
    </source>
</reference>
<protein>
    <submittedName>
        <fullName evidence="2">Chalcone synthase</fullName>
    </submittedName>
</protein>